<name>A0A8B8E0B0_CRAVI</name>
<dbReference type="OrthoDB" id="26525at2759"/>
<evidence type="ECO:0000313" key="6">
    <source>
        <dbReference type="RefSeq" id="XP_022333665.1"/>
    </source>
</evidence>
<dbReference type="Gene3D" id="1.10.238.10">
    <property type="entry name" value="EF-hand"/>
    <property type="match status" value="2"/>
</dbReference>
<dbReference type="InterPro" id="IPR011992">
    <property type="entry name" value="EF-hand-dom_pair"/>
</dbReference>
<evidence type="ECO:0000256" key="3">
    <source>
        <dbReference type="ARBA" id="ARBA00023179"/>
    </source>
</evidence>
<reference evidence="6" key="1">
    <citation type="submission" date="2025-08" db="UniProtKB">
        <authorList>
            <consortium name="RefSeq"/>
        </authorList>
    </citation>
    <scope>IDENTIFICATION</scope>
    <source>
        <tissue evidence="6">Whole sample</tissue>
    </source>
</reference>
<dbReference type="PROSITE" id="PS50222">
    <property type="entry name" value="EF_HAND_2"/>
    <property type="match status" value="3"/>
</dbReference>
<accession>A0A8B8E0B0</accession>
<keyword evidence="5" id="KW-1185">Reference proteome</keyword>
<evidence type="ECO:0000256" key="1">
    <source>
        <dbReference type="ARBA" id="ARBA00022737"/>
    </source>
</evidence>
<feature type="domain" description="EF-hand" evidence="4">
    <location>
        <begin position="39"/>
        <end position="74"/>
    </location>
</feature>
<organism evidence="5 6">
    <name type="scientific">Crassostrea virginica</name>
    <name type="common">Eastern oyster</name>
    <dbReference type="NCBI Taxonomy" id="6565"/>
    <lineage>
        <taxon>Eukaryota</taxon>
        <taxon>Metazoa</taxon>
        <taxon>Spiralia</taxon>
        <taxon>Lophotrochozoa</taxon>
        <taxon>Mollusca</taxon>
        <taxon>Bivalvia</taxon>
        <taxon>Autobranchia</taxon>
        <taxon>Pteriomorphia</taxon>
        <taxon>Ostreida</taxon>
        <taxon>Ostreoidea</taxon>
        <taxon>Ostreidae</taxon>
        <taxon>Crassostrea</taxon>
    </lineage>
</organism>
<dbReference type="GO" id="GO:0005509">
    <property type="term" value="F:calcium ion binding"/>
    <property type="evidence" value="ECO:0007669"/>
    <property type="project" value="InterPro"/>
</dbReference>
<feature type="domain" description="EF-hand" evidence="4">
    <location>
        <begin position="149"/>
        <end position="181"/>
    </location>
</feature>
<evidence type="ECO:0000313" key="5">
    <source>
        <dbReference type="Proteomes" id="UP000694844"/>
    </source>
</evidence>
<dbReference type="RefSeq" id="XP_022333665.1">
    <property type="nucleotide sequence ID" value="XM_022477957.1"/>
</dbReference>
<dbReference type="AlphaFoldDB" id="A0A8B8E0B0"/>
<gene>
    <name evidence="6" type="primary">LOC111130740</name>
</gene>
<dbReference type="Proteomes" id="UP000694844">
    <property type="component" value="Chromosome 4"/>
</dbReference>
<dbReference type="InterPro" id="IPR050230">
    <property type="entry name" value="CALM/Myosin/TropC-like"/>
</dbReference>
<dbReference type="SMART" id="SM00054">
    <property type="entry name" value="EFh"/>
    <property type="match status" value="3"/>
</dbReference>
<dbReference type="CDD" id="cd00051">
    <property type="entry name" value="EFh"/>
    <property type="match status" value="1"/>
</dbReference>
<protein>
    <submittedName>
        <fullName evidence="6">Calmodulin-like isoform X1</fullName>
    </submittedName>
</protein>
<dbReference type="KEGG" id="cvn:111130740"/>
<keyword evidence="3" id="KW-0514">Muscle protein</keyword>
<dbReference type="SUPFAM" id="SSF47473">
    <property type="entry name" value="EF-hand"/>
    <property type="match status" value="1"/>
</dbReference>
<dbReference type="FunFam" id="1.10.238.10:FF:000001">
    <property type="entry name" value="Calmodulin 1"/>
    <property type="match status" value="1"/>
</dbReference>
<keyword evidence="1" id="KW-0677">Repeat</keyword>
<dbReference type="InterPro" id="IPR018247">
    <property type="entry name" value="EF_Hand_1_Ca_BS"/>
</dbReference>
<proteinExistence type="predicted"/>
<keyword evidence="2" id="KW-0106">Calcium</keyword>
<evidence type="ECO:0000259" key="4">
    <source>
        <dbReference type="PROSITE" id="PS50222"/>
    </source>
</evidence>
<dbReference type="PANTHER" id="PTHR23048">
    <property type="entry name" value="MYOSIN LIGHT CHAIN 1, 3"/>
    <property type="match status" value="1"/>
</dbReference>
<feature type="domain" description="EF-hand" evidence="4">
    <location>
        <begin position="113"/>
        <end position="148"/>
    </location>
</feature>
<dbReference type="GO" id="GO:0016460">
    <property type="term" value="C:myosin II complex"/>
    <property type="evidence" value="ECO:0007669"/>
    <property type="project" value="TreeGrafter"/>
</dbReference>
<evidence type="ECO:0000256" key="2">
    <source>
        <dbReference type="ARBA" id="ARBA00022837"/>
    </source>
</evidence>
<sequence>MANKYQAKSPEFVDLNAVGVDFGEENEMGGFDYHKLTEDQLKLCKECFEFFDKDSSGSIDKTELITVMRAVGLNPSKKEVDKIIKSVAEKGNNTISWPVFEELLSSSWKSVKQSKLEMLASFHIFDINKDGFVDASELKRTLTSMGESLTEEEAEVLLRTADTNGDGKIDYKEFVNLICEF</sequence>
<dbReference type="PANTHER" id="PTHR23048:SF0">
    <property type="entry name" value="CALMODULIN LIKE 3"/>
    <property type="match status" value="1"/>
</dbReference>
<dbReference type="Pfam" id="PF13499">
    <property type="entry name" value="EF-hand_7"/>
    <property type="match status" value="2"/>
</dbReference>
<dbReference type="InterPro" id="IPR002048">
    <property type="entry name" value="EF_hand_dom"/>
</dbReference>
<dbReference type="GeneID" id="111130740"/>
<dbReference type="PROSITE" id="PS00018">
    <property type="entry name" value="EF_HAND_1"/>
    <property type="match status" value="3"/>
</dbReference>